<dbReference type="KEGG" id="aten:116302628"/>
<dbReference type="PANTHER" id="PTHR11232:SF74">
    <property type="entry name" value="PTB DOMAIN-CONTAINING ADAPTER PROTEIN CED-6-LIKE PROTEIN"/>
    <property type="match status" value="1"/>
</dbReference>
<proteinExistence type="predicted"/>
<evidence type="ECO:0000256" key="1">
    <source>
        <dbReference type="SAM" id="MobiDB-lite"/>
    </source>
</evidence>
<gene>
    <name evidence="4" type="primary">LOC116302628</name>
</gene>
<dbReference type="InterPro" id="IPR011993">
    <property type="entry name" value="PH-like_dom_sf"/>
</dbReference>
<name>A0A6P8ILJ6_ACTTE</name>
<dbReference type="RefSeq" id="XP_031567826.1">
    <property type="nucleotide sequence ID" value="XM_031711966.1"/>
</dbReference>
<keyword evidence="3" id="KW-1185">Reference proteome</keyword>
<dbReference type="PROSITE" id="PS01179">
    <property type="entry name" value="PID"/>
    <property type="match status" value="1"/>
</dbReference>
<dbReference type="GeneID" id="116302628"/>
<dbReference type="AlphaFoldDB" id="A0A6P8ILJ6"/>
<dbReference type="InParanoid" id="A0A6P8ILJ6"/>
<dbReference type="Proteomes" id="UP000515163">
    <property type="component" value="Unplaced"/>
</dbReference>
<evidence type="ECO:0000313" key="4">
    <source>
        <dbReference type="RefSeq" id="XP_031567826.1"/>
    </source>
</evidence>
<dbReference type="CDD" id="cd00934">
    <property type="entry name" value="PTB"/>
    <property type="match status" value="1"/>
</dbReference>
<protein>
    <submittedName>
        <fullName evidence="4">Low density lipoprotein receptor adapter protein 1-like</fullName>
    </submittedName>
</protein>
<sequence>MEQLKTIRRKISVEKEQTSYDLNPSEPLFTARYLGKAVVTENFSPTTGYSLCSSYTEQLLHNKNSGRRPRKIEILISRNISRGLSLSDPSGKVQEDTFQLQNIAFCTTIKKHPKVFTFIAEKDGKLFCHAFLCSKEAKARAICLAVTRAFTVAYDDWSRNKSRLVKKKERKTKEAEIHDVISADQNLNNTQDPDAEEEEDDFREFAKDRLHTQEDLEELENSLDVMELVRGNRSASEGTENSANDENDGHKD</sequence>
<evidence type="ECO:0000259" key="2">
    <source>
        <dbReference type="PROSITE" id="PS01179"/>
    </source>
</evidence>
<dbReference type="OrthoDB" id="5962185at2759"/>
<dbReference type="Pfam" id="PF14719">
    <property type="entry name" value="PID_2"/>
    <property type="match status" value="1"/>
</dbReference>
<dbReference type="Gene3D" id="2.30.29.30">
    <property type="entry name" value="Pleckstrin-homology domain (PH domain)/Phosphotyrosine-binding domain (PTB)"/>
    <property type="match status" value="1"/>
</dbReference>
<feature type="compositionally biased region" description="Polar residues" evidence="1">
    <location>
        <begin position="233"/>
        <end position="244"/>
    </location>
</feature>
<reference evidence="4" key="1">
    <citation type="submission" date="2025-08" db="UniProtKB">
        <authorList>
            <consortium name="RefSeq"/>
        </authorList>
    </citation>
    <scope>IDENTIFICATION</scope>
    <source>
        <tissue evidence="4">Tentacle</tissue>
    </source>
</reference>
<feature type="region of interest" description="Disordered" evidence="1">
    <location>
        <begin position="175"/>
        <end position="201"/>
    </location>
</feature>
<accession>A0A6P8ILJ6</accession>
<organism evidence="3 4">
    <name type="scientific">Actinia tenebrosa</name>
    <name type="common">Australian red waratah sea anemone</name>
    <dbReference type="NCBI Taxonomy" id="6105"/>
    <lineage>
        <taxon>Eukaryota</taxon>
        <taxon>Metazoa</taxon>
        <taxon>Cnidaria</taxon>
        <taxon>Anthozoa</taxon>
        <taxon>Hexacorallia</taxon>
        <taxon>Actiniaria</taxon>
        <taxon>Actiniidae</taxon>
        <taxon>Actinia</taxon>
    </lineage>
</organism>
<dbReference type="PANTHER" id="PTHR11232">
    <property type="entry name" value="PHOSPHOTYROSINE INTERACTION DOMAIN-CONTAINING FAMILY MEMBER"/>
    <property type="match status" value="1"/>
</dbReference>
<dbReference type="SMART" id="SM00462">
    <property type="entry name" value="PTB"/>
    <property type="match status" value="1"/>
</dbReference>
<feature type="domain" description="PID" evidence="2">
    <location>
        <begin position="29"/>
        <end position="170"/>
    </location>
</feature>
<dbReference type="InterPro" id="IPR006020">
    <property type="entry name" value="PTB/PI_dom"/>
</dbReference>
<dbReference type="InterPro" id="IPR051133">
    <property type="entry name" value="Adapter_Engulfment-Domain"/>
</dbReference>
<dbReference type="SUPFAM" id="SSF50729">
    <property type="entry name" value="PH domain-like"/>
    <property type="match status" value="1"/>
</dbReference>
<evidence type="ECO:0000313" key="3">
    <source>
        <dbReference type="Proteomes" id="UP000515163"/>
    </source>
</evidence>
<feature type="region of interest" description="Disordered" evidence="1">
    <location>
        <begin position="226"/>
        <end position="252"/>
    </location>
</feature>